<dbReference type="InterPro" id="IPR014818">
    <property type="entry name" value="Phage/plasmid_primase_P4_C"/>
</dbReference>
<dbReference type="RefSeq" id="WP_186893914.1">
    <property type="nucleotide sequence ID" value="NZ_WJBE01000005.1"/>
</dbReference>
<dbReference type="InterPro" id="IPR004968">
    <property type="entry name" value="DNA_primase/NTPase_C"/>
</dbReference>
<dbReference type="EMBL" id="WJBE01000005">
    <property type="protein sequence ID" value="MBC3899419.1"/>
    <property type="molecule type" value="Genomic_DNA"/>
</dbReference>
<name>A0ABR6YW84_9FIRM</name>
<keyword evidence="2" id="KW-0378">Hydrolase</keyword>
<dbReference type="Pfam" id="PF16793">
    <property type="entry name" value="RepB_primase"/>
    <property type="match status" value="1"/>
</dbReference>
<dbReference type="InterPro" id="IPR014015">
    <property type="entry name" value="Helicase_SF3_DNA-vir"/>
</dbReference>
<keyword evidence="1" id="KW-0547">Nucleotide-binding</keyword>
<dbReference type="SUPFAM" id="SSF52540">
    <property type="entry name" value="P-loop containing nucleoside triphosphate hydrolases"/>
    <property type="match status" value="1"/>
</dbReference>
<protein>
    <recommendedName>
        <fullName evidence="5">SF3 helicase domain-containing protein</fullName>
    </recommendedName>
</protein>
<dbReference type="Pfam" id="PF19263">
    <property type="entry name" value="DUF5906"/>
    <property type="match status" value="1"/>
</dbReference>
<dbReference type="NCBIfam" id="TIGR01613">
    <property type="entry name" value="primase_Cterm"/>
    <property type="match status" value="1"/>
</dbReference>
<dbReference type="PANTHER" id="PTHR35372">
    <property type="entry name" value="ATP BINDING PROTEIN-RELATED"/>
    <property type="match status" value="1"/>
</dbReference>
<keyword evidence="3" id="KW-0347">Helicase</keyword>
<keyword evidence="7" id="KW-1185">Reference proteome</keyword>
<dbReference type="InterPro" id="IPR027417">
    <property type="entry name" value="P-loop_NTPase"/>
</dbReference>
<dbReference type="Gene3D" id="3.30.70.1790">
    <property type="entry name" value="RepB DNA-primase, N-terminal domain"/>
    <property type="match status" value="1"/>
</dbReference>
<dbReference type="InterPro" id="IPR051620">
    <property type="entry name" value="ORF904-like_C"/>
</dbReference>
<organism evidence="6 7">
    <name type="scientific">Acetobacterium malicum</name>
    <dbReference type="NCBI Taxonomy" id="52692"/>
    <lineage>
        <taxon>Bacteria</taxon>
        <taxon>Bacillati</taxon>
        <taxon>Bacillota</taxon>
        <taxon>Clostridia</taxon>
        <taxon>Eubacteriales</taxon>
        <taxon>Eubacteriaceae</taxon>
        <taxon>Acetobacterium</taxon>
    </lineage>
</organism>
<comment type="caution">
    <text evidence="6">The sequence shown here is derived from an EMBL/GenBank/DDBJ whole genome shotgun (WGS) entry which is preliminary data.</text>
</comment>
<sequence length="788" mass="87211">MKNNNDLENNLDKNFPALAAVTPLDITPAVFLAAFGPGPYGLRTFCDQGRGPGQNVTVAAGDTDGLARLLAELARVNQSERRGVFFVVNGGGHKDAEITRVTAHFVEADALPLATQWDNLMTFPLPPSIVVRTRKSLHGYWLMKASDQSTDPHLANFRAVQKQLAAHFSGDPVIANLSRVMRLPGFDHHKAEPLAVVCLLFEPQRRYTQTELAAALAKRHPDDPRIAVAAAEPEVKPAPAKTAAATDLAHSLADFDLAKLLRSCDFIRYCQEQAATLPEPLWYPMITNLADLPGGEAAIQRLSAPHPGYSFTATAAKIAQYRQSGTAPFTCETIQAWGFGCPRLGHCPARQPRDLGRLPLPPWYTKTKTGLRLIPGVLANALAANKHIIYSRQCYYQYLDGVYKKVDELHCKRIVRKYLRADHVEMHQINDVHNQWTIEILKSTERLNVNKGIINLKNGLYQLDGQQLRPHDPQLLSTIQLAARYDAQARAPRFAAFLNDCLDPATQLLVQELCGYLLVPETRAQKAFVLVGEGGAGKSTLLAVIQEVLLGPANVSNISWQNLGETFLTAELDGRLANIFADLPSRSIADSSLFKSITGEDWLTAQRKNKDPHAFKTTARLVFSCNSIPQNIGDRSEAFYRRLVIVPFAPPRPAAQRDLHLKDKLAGEASGILNWALEGLMRLIDNGYRFSESAASRTALDRYRVAGSSVLSFVEDCCVLEDRRQVSAAQLYHAYQQYSGGSGLRPVSQKRFWMELKESFGMVEKMKDSLSRRSIYVGIDLEELADLG</sequence>
<dbReference type="InterPro" id="IPR045455">
    <property type="entry name" value="NrS-1_pol-like_helicase"/>
</dbReference>
<evidence type="ECO:0000256" key="4">
    <source>
        <dbReference type="ARBA" id="ARBA00022840"/>
    </source>
</evidence>
<proteinExistence type="predicted"/>
<evidence type="ECO:0000313" key="6">
    <source>
        <dbReference type="EMBL" id="MBC3899419.1"/>
    </source>
</evidence>
<dbReference type="PANTHER" id="PTHR35372:SF2">
    <property type="entry name" value="SF3 HELICASE DOMAIN-CONTAINING PROTEIN"/>
    <property type="match status" value="1"/>
</dbReference>
<evidence type="ECO:0000313" key="7">
    <source>
        <dbReference type="Proteomes" id="UP000622405"/>
    </source>
</evidence>
<keyword evidence="4" id="KW-0067">ATP-binding</keyword>
<evidence type="ECO:0000256" key="3">
    <source>
        <dbReference type="ARBA" id="ARBA00022806"/>
    </source>
</evidence>
<accession>A0ABR6YW84</accession>
<gene>
    <name evidence="6" type="ORF">GH811_07300</name>
</gene>
<dbReference type="InterPro" id="IPR006500">
    <property type="entry name" value="Helicase_put_C_phage/plasmid"/>
</dbReference>
<evidence type="ECO:0000256" key="1">
    <source>
        <dbReference type="ARBA" id="ARBA00022741"/>
    </source>
</evidence>
<dbReference type="Pfam" id="PF03288">
    <property type="entry name" value="Pox_D5"/>
    <property type="match status" value="1"/>
</dbReference>
<dbReference type="SMART" id="SM00885">
    <property type="entry name" value="D5_N"/>
    <property type="match status" value="1"/>
</dbReference>
<reference evidence="6 7" key="1">
    <citation type="journal article" date="2020" name="mSystems">
        <title>Defining Genomic and Predicted Metabolic Features of the Acetobacterium Genus.</title>
        <authorList>
            <person name="Ross D.E."/>
            <person name="Marshall C.W."/>
            <person name="Gulliver D."/>
            <person name="May H.D."/>
            <person name="Norman R.S."/>
        </authorList>
    </citation>
    <scope>NUCLEOTIDE SEQUENCE [LARGE SCALE GENOMIC DNA]</scope>
    <source>
        <strain evidence="6 7">DSM 4132</strain>
    </source>
</reference>
<dbReference type="Pfam" id="PF08706">
    <property type="entry name" value="D5_N"/>
    <property type="match status" value="1"/>
</dbReference>
<evidence type="ECO:0000256" key="2">
    <source>
        <dbReference type="ARBA" id="ARBA00022801"/>
    </source>
</evidence>
<dbReference type="PROSITE" id="PS51206">
    <property type="entry name" value="SF3_HELICASE_1"/>
    <property type="match status" value="1"/>
</dbReference>
<dbReference type="Gene3D" id="3.40.50.300">
    <property type="entry name" value="P-loop containing nucleotide triphosphate hydrolases"/>
    <property type="match status" value="1"/>
</dbReference>
<feature type="domain" description="SF3 helicase" evidence="5">
    <location>
        <begin position="505"/>
        <end position="661"/>
    </location>
</feature>
<evidence type="ECO:0000259" key="5">
    <source>
        <dbReference type="PROSITE" id="PS51206"/>
    </source>
</evidence>
<dbReference type="Proteomes" id="UP000622405">
    <property type="component" value="Unassembled WGS sequence"/>
</dbReference>
<dbReference type="InterPro" id="IPR039459">
    <property type="entry name" value="RepB-like_DNA_primase_dom"/>
</dbReference>